<reference evidence="2" key="1">
    <citation type="journal article" date="2023" name="Plant J.">
        <title>The genome of the king protea, Protea cynaroides.</title>
        <authorList>
            <person name="Chang J."/>
            <person name="Duong T.A."/>
            <person name="Schoeman C."/>
            <person name="Ma X."/>
            <person name="Roodt D."/>
            <person name="Barker N."/>
            <person name="Li Z."/>
            <person name="Van de Peer Y."/>
            <person name="Mizrachi E."/>
        </authorList>
    </citation>
    <scope>NUCLEOTIDE SEQUENCE</scope>
    <source>
        <tissue evidence="2">Young leaves</tissue>
    </source>
</reference>
<feature type="transmembrane region" description="Helical" evidence="1">
    <location>
        <begin position="20"/>
        <end position="41"/>
    </location>
</feature>
<evidence type="ECO:0000256" key="1">
    <source>
        <dbReference type="SAM" id="Phobius"/>
    </source>
</evidence>
<name>A0A9Q0GXS6_9MAGN</name>
<dbReference type="Proteomes" id="UP001141806">
    <property type="component" value="Unassembled WGS sequence"/>
</dbReference>
<organism evidence="2 3">
    <name type="scientific">Protea cynaroides</name>
    <dbReference type="NCBI Taxonomy" id="273540"/>
    <lineage>
        <taxon>Eukaryota</taxon>
        <taxon>Viridiplantae</taxon>
        <taxon>Streptophyta</taxon>
        <taxon>Embryophyta</taxon>
        <taxon>Tracheophyta</taxon>
        <taxon>Spermatophyta</taxon>
        <taxon>Magnoliopsida</taxon>
        <taxon>Proteales</taxon>
        <taxon>Proteaceae</taxon>
        <taxon>Protea</taxon>
    </lineage>
</organism>
<protein>
    <submittedName>
        <fullName evidence="2">Uncharacterized protein</fullName>
    </submittedName>
</protein>
<dbReference type="PANTHER" id="PTHR47832">
    <property type="entry name" value="DNA PHOTOLYASE"/>
    <property type="match status" value="1"/>
</dbReference>
<keyword evidence="1" id="KW-0472">Membrane</keyword>
<dbReference type="PANTHER" id="PTHR47832:SF1">
    <property type="entry name" value="DNA PHOTOLYASE"/>
    <property type="match status" value="1"/>
</dbReference>
<dbReference type="OrthoDB" id="408373at2759"/>
<keyword evidence="1" id="KW-1133">Transmembrane helix</keyword>
<dbReference type="AlphaFoldDB" id="A0A9Q0GXS6"/>
<sequence length="139" mass="15598">MILKECCRGYGSIKTLALRLFAAIVAGFWHMPCVFNFNLAIPLNYLLQSFGGKVIIVQGLKDPLIKSKLKVSMFREYCNGIVIGELNAGGAEPLKDWIDLPLDATLSTLTWYKTYFDAPRESILFHLISKAWERGRGLG</sequence>
<evidence type="ECO:0000313" key="2">
    <source>
        <dbReference type="EMBL" id="KAJ4953574.1"/>
    </source>
</evidence>
<keyword evidence="1" id="KW-0812">Transmembrane</keyword>
<evidence type="ECO:0000313" key="3">
    <source>
        <dbReference type="Proteomes" id="UP001141806"/>
    </source>
</evidence>
<accession>A0A9Q0GXS6</accession>
<keyword evidence="3" id="KW-1185">Reference proteome</keyword>
<gene>
    <name evidence="2" type="ORF">NE237_030406</name>
</gene>
<proteinExistence type="predicted"/>
<comment type="caution">
    <text evidence="2">The sequence shown here is derived from an EMBL/GenBank/DDBJ whole genome shotgun (WGS) entry which is preliminary data.</text>
</comment>
<dbReference type="EMBL" id="JAMYWD010000012">
    <property type="protein sequence ID" value="KAJ4953574.1"/>
    <property type="molecule type" value="Genomic_DNA"/>
</dbReference>